<reference evidence="1 2" key="1">
    <citation type="submission" date="2017-07" db="EMBL/GenBank/DDBJ databases">
        <title>First draft Genome Sequence of Nocardia cerradoensis isolated from human infection.</title>
        <authorList>
            <person name="Carrasco G."/>
        </authorList>
    </citation>
    <scope>NUCLEOTIDE SEQUENCE [LARGE SCALE GENOMIC DNA]</scope>
    <source>
        <strain evidence="1 2">CNM20130759</strain>
    </source>
</reference>
<comment type="caution">
    <text evidence="1">The sequence shown here is derived from an EMBL/GenBank/DDBJ whole genome shotgun (WGS) entry which is preliminary data.</text>
</comment>
<name>A0A231HD56_9NOCA</name>
<dbReference type="AlphaFoldDB" id="A0A231HD56"/>
<organism evidence="1 2">
    <name type="scientific">Nocardia cerradoensis</name>
    <dbReference type="NCBI Taxonomy" id="85688"/>
    <lineage>
        <taxon>Bacteria</taxon>
        <taxon>Bacillati</taxon>
        <taxon>Actinomycetota</taxon>
        <taxon>Actinomycetes</taxon>
        <taxon>Mycobacteriales</taxon>
        <taxon>Nocardiaceae</taxon>
        <taxon>Nocardia</taxon>
    </lineage>
</organism>
<accession>A0A231HD56</accession>
<keyword evidence="2" id="KW-1185">Reference proteome</keyword>
<dbReference type="RefSeq" id="WP_143859929.1">
    <property type="nucleotide sequence ID" value="NZ_NGAF01000002.1"/>
</dbReference>
<dbReference type="EMBL" id="NGAF01000002">
    <property type="protein sequence ID" value="OXR46705.1"/>
    <property type="molecule type" value="Genomic_DNA"/>
</dbReference>
<dbReference type="Proteomes" id="UP000215506">
    <property type="component" value="Unassembled WGS sequence"/>
</dbReference>
<proteinExistence type="predicted"/>
<protein>
    <submittedName>
        <fullName evidence="1">Uncharacterized protein</fullName>
    </submittedName>
</protein>
<evidence type="ECO:0000313" key="1">
    <source>
        <dbReference type="EMBL" id="OXR46705.1"/>
    </source>
</evidence>
<gene>
    <name evidence="1" type="ORF">B7C42_01681</name>
</gene>
<sequence length="306" mass="35381">MSVEQERREALLSQLPGKEHYDRFDGLNRASQVFSGNGQELSGLLRHFIGTDLHVERLPDGYDVEVMRRFHNYVASVATLRDVQRATHRKLWPDRVSPDDSQNQKTVWEVEIYSPKAEEVFGSDSIKFLFDLRNFTVHYSIPPLTLGTTIRWEGGGPVVQENKVELKRAELLKYRKWGSAAKRYLKSHEGDIDFLSILEEYSTAAREFYEWFWCQVESKVRGDVDEFLAKSNELGLWLTEHNARPDWSVEGEPVRGSLRRNRARTRAARAEHGTRGWNRYLMIDEHGVASVAPSGDTWDPFPATKR</sequence>
<evidence type="ECO:0000313" key="2">
    <source>
        <dbReference type="Proteomes" id="UP000215506"/>
    </source>
</evidence>